<name>A0AAN7VNS9_9PEZI</name>
<sequence>MDEPPSQHNFDQRHDGPFDQPKPSVSFNPTTASEALQSSDAPRRQSESAVRAFADASPSSRPVGRKSVQLPRSARDEFASPPRASTTLSRTGRQSRDFDQRRDGPYGRPSLTMERRRSSGKIMSPDSARRPTLPSPGIEEDEDEARLNAALAEGPSTEPAEASEEPSIETFAFEPEPPPLNYSLMSRKWSIIFFWGLIVIDCVFMPIGLYFGLWYGTNLTPNIVFSIVTAALGGISIFEYILRFMRLWKKSSTCRVIGARRAYLDWFHWNFSLGWGIIMIELIIGTIPEHPPIRLLAMPVTSMLFVFGTELLVVDTLRYFQVPAPWRMSSIPKGSQLRPAIYTFIEDVCAVDGSGGTAYREALNKRYEASHIFRAMLRRLGLFWAVGSEGIAVVLTILIFTIQHEAAYCVGWALPFIWAGVWAAITYWYVVKMLKTEQKAWEEEIAAKSGV</sequence>
<reference evidence="3" key="1">
    <citation type="submission" date="2023-08" db="EMBL/GenBank/DDBJ databases">
        <title>Black Yeasts Isolated from many extreme environments.</title>
        <authorList>
            <person name="Coleine C."/>
            <person name="Stajich J.E."/>
            <person name="Selbmann L."/>
        </authorList>
    </citation>
    <scope>NUCLEOTIDE SEQUENCE</scope>
    <source>
        <strain evidence="3">CCFEE 5810</strain>
    </source>
</reference>
<feature type="transmembrane region" description="Helical" evidence="2">
    <location>
        <begin position="223"/>
        <end position="242"/>
    </location>
</feature>
<feature type="compositionally biased region" description="Polar residues" evidence="1">
    <location>
        <begin position="83"/>
        <end position="92"/>
    </location>
</feature>
<dbReference type="EMBL" id="JAVRQU010000017">
    <property type="protein sequence ID" value="KAK5693492.1"/>
    <property type="molecule type" value="Genomic_DNA"/>
</dbReference>
<evidence type="ECO:0000256" key="2">
    <source>
        <dbReference type="SAM" id="Phobius"/>
    </source>
</evidence>
<accession>A0AAN7VNS9</accession>
<evidence type="ECO:0000313" key="3">
    <source>
        <dbReference type="EMBL" id="KAK5693492.1"/>
    </source>
</evidence>
<keyword evidence="2" id="KW-0812">Transmembrane</keyword>
<feature type="transmembrane region" description="Helical" evidence="2">
    <location>
        <begin position="380"/>
        <end position="400"/>
    </location>
</feature>
<evidence type="ECO:0000256" key="1">
    <source>
        <dbReference type="SAM" id="MobiDB-lite"/>
    </source>
</evidence>
<feature type="compositionally biased region" description="Polar residues" evidence="1">
    <location>
        <begin position="23"/>
        <end position="40"/>
    </location>
</feature>
<feature type="transmembrane region" description="Helical" evidence="2">
    <location>
        <begin position="191"/>
        <end position="211"/>
    </location>
</feature>
<keyword evidence="2" id="KW-0472">Membrane</keyword>
<evidence type="ECO:0000313" key="4">
    <source>
        <dbReference type="Proteomes" id="UP001310594"/>
    </source>
</evidence>
<dbReference type="AlphaFoldDB" id="A0AAN7VNS9"/>
<gene>
    <name evidence="3" type="ORF">LTR97_010061</name>
</gene>
<protein>
    <submittedName>
        <fullName evidence="3">Uncharacterized protein</fullName>
    </submittedName>
</protein>
<proteinExistence type="predicted"/>
<dbReference type="PANTHER" id="PTHR42024:SF1">
    <property type="entry name" value="AMINO ACID PERMEASE_ SLC12A DOMAIN-CONTAINING PROTEIN"/>
    <property type="match status" value="1"/>
</dbReference>
<feature type="compositionally biased region" description="Basic and acidic residues" evidence="1">
    <location>
        <begin position="94"/>
        <end position="105"/>
    </location>
</feature>
<dbReference type="PANTHER" id="PTHR42024">
    <property type="entry name" value="AMINO ACID PERMEASE_ SLC12A DOMAIN-CONTAINING PROTEIN"/>
    <property type="match status" value="1"/>
</dbReference>
<feature type="transmembrane region" description="Helical" evidence="2">
    <location>
        <begin position="296"/>
        <end position="320"/>
    </location>
</feature>
<organism evidence="3 4">
    <name type="scientific">Elasticomyces elasticus</name>
    <dbReference type="NCBI Taxonomy" id="574655"/>
    <lineage>
        <taxon>Eukaryota</taxon>
        <taxon>Fungi</taxon>
        <taxon>Dikarya</taxon>
        <taxon>Ascomycota</taxon>
        <taxon>Pezizomycotina</taxon>
        <taxon>Dothideomycetes</taxon>
        <taxon>Dothideomycetidae</taxon>
        <taxon>Mycosphaerellales</taxon>
        <taxon>Teratosphaeriaceae</taxon>
        <taxon>Elasticomyces</taxon>
    </lineage>
</organism>
<feature type="region of interest" description="Disordered" evidence="1">
    <location>
        <begin position="1"/>
        <end position="144"/>
    </location>
</feature>
<dbReference type="Proteomes" id="UP001310594">
    <property type="component" value="Unassembled WGS sequence"/>
</dbReference>
<feature type="transmembrane region" description="Helical" evidence="2">
    <location>
        <begin position="412"/>
        <end position="431"/>
    </location>
</feature>
<keyword evidence="2" id="KW-1133">Transmembrane helix</keyword>
<comment type="caution">
    <text evidence="3">The sequence shown here is derived from an EMBL/GenBank/DDBJ whole genome shotgun (WGS) entry which is preliminary data.</text>
</comment>
<feature type="transmembrane region" description="Helical" evidence="2">
    <location>
        <begin position="263"/>
        <end position="284"/>
    </location>
</feature>